<name>A0AB37UB84_9CYAN</name>
<protein>
    <submittedName>
        <fullName evidence="1">Uncharacterized protein</fullName>
    </submittedName>
</protein>
<sequence length="74" mass="8800">MKYYIVCTEAEGIELYWTGGRDGYWTKSYADAYCYKSRSSVREVLQREHPSTITIMWIEEMTAELHLPIMQRRG</sequence>
<dbReference type="EMBL" id="RSCK01000110">
    <property type="protein sequence ID" value="RUT02339.1"/>
    <property type="molecule type" value="Genomic_DNA"/>
</dbReference>
<proteinExistence type="predicted"/>
<evidence type="ECO:0000313" key="1">
    <source>
        <dbReference type="EMBL" id="RUT02339.1"/>
    </source>
</evidence>
<evidence type="ECO:0000313" key="2">
    <source>
        <dbReference type="Proteomes" id="UP000282574"/>
    </source>
</evidence>
<organism evidence="1 2">
    <name type="scientific">Chroococcidiopsis cubana SAG 39.79</name>
    <dbReference type="NCBI Taxonomy" id="388085"/>
    <lineage>
        <taxon>Bacteria</taxon>
        <taxon>Bacillati</taxon>
        <taxon>Cyanobacteriota</taxon>
        <taxon>Cyanophyceae</taxon>
        <taxon>Chroococcidiopsidales</taxon>
        <taxon>Chroococcidiopsidaceae</taxon>
        <taxon>Chroococcidiopsis</taxon>
    </lineage>
</organism>
<comment type="caution">
    <text evidence="1">The sequence shown here is derived from an EMBL/GenBank/DDBJ whole genome shotgun (WGS) entry which is preliminary data.</text>
</comment>
<dbReference type="RefSeq" id="WP_106166459.1">
    <property type="nucleotide sequence ID" value="NZ_JAVKZF010000001.1"/>
</dbReference>
<dbReference type="AlphaFoldDB" id="A0AB37UB84"/>
<dbReference type="Proteomes" id="UP000282574">
    <property type="component" value="Unassembled WGS sequence"/>
</dbReference>
<keyword evidence="2" id="KW-1185">Reference proteome</keyword>
<gene>
    <name evidence="1" type="ORF">DSM107010_62790</name>
</gene>
<accession>A0AB37UB84</accession>
<reference evidence="1 2" key="1">
    <citation type="journal article" date="2019" name="Genome Biol. Evol.">
        <title>Day and night: Metabolic profiles and evolutionary relationships of six axenic non-marine cyanobacteria.</title>
        <authorList>
            <person name="Will S.E."/>
            <person name="Henke P."/>
            <person name="Boedeker C."/>
            <person name="Huang S."/>
            <person name="Brinkmann H."/>
            <person name="Rohde M."/>
            <person name="Jarek M."/>
            <person name="Friedl T."/>
            <person name="Seufert S."/>
            <person name="Schumacher M."/>
            <person name="Overmann J."/>
            <person name="Neumann-Schaal M."/>
            <person name="Petersen J."/>
        </authorList>
    </citation>
    <scope>NUCLEOTIDE SEQUENCE [LARGE SCALE GENOMIC DNA]</scope>
    <source>
        <strain evidence="1 2">SAG 39.79</strain>
    </source>
</reference>